<proteinExistence type="predicted"/>
<reference evidence="5" key="1">
    <citation type="submission" date="2020-11" db="EMBL/GenBank/DDBJ databases">
        <authorList>
            <person name="Tran Van P."/>
        </authorList>
    </citation>
    <scope>NUCLEOTIDE SEQUENCE</scope>
</reference>
<dbReference type="EMBL" id="CAJPEV010000807">
    <property type="protein sequence ID" value="CAG0888713.1"/>
    <property type="molecule type" value="Genomic_DNA"/>
</dbReference>
<dbReference type="Gene3D" id="3.80.10.10">
    <property type="entry name" value="Ribonuclease Inhibitor"/>
    <property type="match status" value="1"/>
</dbReference>
<name>A0A7R8X741_9CRUS</name>
<dbReference type="AlphaFoldDB" id="A0A7R8X741"/>
<sequence length="239" mass="26799">MSIMQLNYLSPVFLLSLAFVSGTKGQGFCPDPDQTSPCTCSHDETSYSVTVDCSRATSTDEISSAFNDADWSFTNLTEFRLVNNEAIQEFPESMFGNITFEKIYVWNTAVSVVHPSSLLTSKDRLQHLSITSSRIEEFPWEILFELTSLVELDLHGNILATLPALESPSLELLVVEGNKLSALENNWKIPNLKILDIGSGNSMPPSFSLIRFLCLLVEKKYLEKRPTQKLWSGETHNKI</sequence>
<evidence type="ECO:0000256" key="4">
    <source>
        <dbReference type="SAM" id="SignalP"/>
    </source>
</evidence>
<feature type="chain" id="PRO_5036402436" evidence="4">
    <location>
        <begin position="26"/>
        <end position="239"/>
    </location>
</feature>
<keyword evidence="3" id="KW-0677">Repeat</keyword>
<dbReference type="EMBL" id="LR900324">
    <property type="protein sequence ID" value="CAD7245228.1"/>
    <property type="molecule type" value="Genomic_DNA"/>
</dbReference>
<evidence type="ECO:0000256" key="1">
    <source>
        <dbReference type="ARBA" id="ARBA00022614"/>
    </source>
</evidence>
<organism evidence="5">
    <name type="scientific">Darwinula stevensoni</name>
    <dbReference type="NCBI Taxonomy" id="69355"/>
    <lineage>
        <taxon>Eukaryota</taxon>
        <taxon>Metazoa</taxon>
        <taxon>Ecdysozoa</taxon>
        <taxon>Arthropoda</taxon>
        <taxon>Crustacea</taxon>
        <taxon>Oligostraca</taxon>
        <taxon>Ostracoda</taxon>
        <taxon>Podocopa</taxon>
        <taxon>Podocopida</taxon>
        <taxon>Darwinulocopina</taxon>
        <taxon>Darwinuloidea</taxon>
        <taxon>Darwinulidae</taxon>
        <taxon>Darwinula</taxon>
    </lineage>
</organism>
<dbReference type="InterPro" id="IPR052286">
    <property type="entry name" value="Wnt_signaling_inhibitor"/>
</dbReference>
<protein>
    <submittedName>
        <fullName evidence="5">Uncharacterized protein</fullName>
    </submittedName>
</protein>
<dbReference type="InterPro" id="IPR032675">
    <property type="entry name" value="LRR_dom_sf"/>
</dbReference>
<dbReference type="SUPFAM" id="SSF52058">
    <property type="entry name" value="L domain-like"/>
    <property type="match status" value="1"/>
</dbReference>
<keyword evidence="2 4" id="KW-0732">Signal</keyword>
<keyword evidence="6" id="KW-1185">Reference proteome</keyword>
<dbReference type="Proteomes" id="UP000677054">
    <property type="component" value="Unassembled WGS sequence"/>
</dbReference>
<gene>
    <name evidence="5" type="ORF">DSTB1V02_LOCUS5102</name>
</gene>
<dbReference type="OrthoDB" id="676979at2759"/>
<evidence type="ECO:0000256" key="2">
    <source>
        <dbReference type="ARBA" id="ARBA00022729"/>
    </source>
</evidence>
<keyword evidence="1" id="KW-0433">Leucine-rich repeat</keyword>
<accession>A0A7R8X741</accession>
<evidence type="ECO:0000313" key="5">
    <source>
        <dbReference type="EMBL" id="CAD7245228.1"/>
    </source>
</evidence>
<evidence type="ECO:0000256" key="3">
    <source>
        <dbReference type="ARBA" id="ARBA00022737"/>
    </source>
</evidence>
<dbReference type="PROSITE" id="PS51450">
    <property type="entry name" value="LRR"/>
    <property type="match status" value="1"/>
</dbReference>
<dbReference type="PANTHER" id="PTHR24364:SF18">
    <property type="entry name" value="LP06937P"/>
    <property type="match status" value="1"/>
</dbReference>
<dbReference type="InterPro" id="IPR001611">
    <property type="entry name" value="Leu-rich_rpt"/>
</dbReference>
<dbReference type="GO" id="GO:0016020">
    <property type="term" value="C:membrane"/>
    <property type="evidence" value="ECO:0007669"/>
    <property type="project" value="TreeGrafter"/>
</dbReference>
<evidence type="ECO:0000313" key="6">
    <source>
        <dbReference type="Proteomes" id="UP000677054"/>
    </source>
</evidence>
<dbReference type="PANTHER" id="PTHR24364">
    <property type="entry name" value="LP06937P"/>
    <property type="match status" value="1"/>
</dbReference>
<feature type="signal peptide" evidence="4">
    <location>
        <begin position="1"/>
        <end position="25"/>
    </location>
</feature>